<dbReference type="InterPro" id="IPR009839">
    <property type="entry name" value="SseB_N"/>
</dbReference>
<evidence type="ECO:0008006" key="5">
    <source>
        <dbReference type="Google" id="ProtNLM"/>
    </source>
</evidence>
<protein>
    <recommendedName>
        <fullName evidence="5">Enhanced serine sensitivity protein SseB</fullName>
    </recommendedName>
</protein>
<dbReference type="Pfam" id="PF14581">
    <property type="entry name" value="SseB_C"/>
    <property type="match status" value="1"/>
</dbReference>
<evidence type="ECO:0000259" key="1">
    <source>
        <dbReference type="Pfam" id="PF07179"/>
    </source>
</evidence>
<proteinExistence type="predicted"/>
<name>A0A7X3IHY7_9BACL</name>
<dbReference type="AlphaFoldDB" id="A0A7X3IHY7"/>
<evidence type="ECO:0000259" key="2">
    <source>
        <dbReference type="Pfam" id="PF14581"/>
    </source>
</evidence>
<organism evidence="3 4">
    <name type="scientific">Paenibacillus dendrobii</name>
    <dbReference type="NCBI Taxonomy" id="2691084"/>
    <lineage>
        <taxon>Bacteria</taxon>
        <taxon>Bacillati</taxon>
        <taxon>Bacillota</taxon>
        <taxon>Bacilli</taxon>
        <taxon>Bacillales</taxon>
        <taxon>Paenibacillaceae</taxon>
        <taxon>Paenibacillus</taxon>
    </lineage>
</organism>
<evidence type="ECO:0000313" key="3">
    <source>
        <dbReference type="EMBL" id="MWV44262.1"/>
    </source>
</evidence>
<reference evidence="3 4" key="1">
    <citation type="submission" date="2019-12" db="EMBL/GenBank/DDBJ databases">
        <title>Paenibacillus sp. nov., an endophytic bacterium isolated from the stem of Dendrobium.</title>
        <authorList>
            <person name="Zhao R."/>
        </authorList>
    </citation>
    <scope>NUCLEOTIDE SEQUENCE [LARGE SCALE GENOMIC DNA]</scope>
    <source>
        <strain evidence="3 4">HJL G12</strain>
    </source>
</reference>
<dbReference type="EMBL" id="WUBI01000001">
    <property type="protein sequence ID" value="MWV44262.1"/>
    <property type="molecule type" value="Genomic_DNA"/>
</dbReference>
<dbReference type="Pfam" id="PF07179">
    <property type="entry name" value="SseB"/>
    <property type="match status" value="1"/>
</dbReference>
<dbReference type="InterPro" id="IPR027945">
    <property type="entry name" value="SseB_C"/>
</dbReference>
<evidence type="ECO:0000313" key="4">
    <source>
        <dbReference type="Proteomes" id="UP000460318"/>
    </source>
</evidence>
<sequence>MSFEATNTLEEKLAKAVNEPSARPDFYNELRNSEIYAIQGGQTPVQERTELTAGQSVQLLSVETNGKRYLPIFSSLTRMQDFIKEPVQYLAINALHFFELTKGADVLLNPGSAFGKEFSAREIESILDGSVFNAQEAYVVEKNTQTMIGPPSEMPTELLNELRTVFEERLKNVICAYIAQVFNPRTDNAPRTLIAVSYIGKGDHIIAEAGKVAENAVVQFPPIEFIELNGSSGLEGYFESNCKPFYLKETF</sequence>
<gene>
    <name evidence="3" type="ORF">GRF59_11520</name>
</gene>
<dbReference type="Proteomes" id="UP000460318">
    <property type="component" value="Unassembled WGS sequence"/>
</dbReference>
<dbReference type="RefSeq" id="WP_160497694.1">
    <property type="nucleotide sequence ID" value="NZ_WUBI01000001.1"/>
</dbReference>
<feature type="domain" description="SseB protein N-terminal" evidence="1">
    <location>
        <begin position="9"/>
        <end position="124"/>
    </location>
</feature>
<accession>A0A7X3IHY7</accession>
<feature type="domain" description="SseB protein C-terminal" evidence="2">
    <location>
        <begin position="140"/>
        <end position="247"/>
    </location>
</feature>
<comment type="caution">
    <text evidence="3">The sequence shown here is derived from an EMBL/GenBank/DDBJ whole genome shotgun (WGS) entry which is preliminary data.</text>
</comment>
<keyword evidence="4" id="KW-1185">Reference proteome</keyword>